<protein>
    <recommendedName>
        <fullName evidence="1">Calcineurin-like phosphoesterase domain-containing protein</fullName>
    </recommendedName>
</protein>
<dbReference type="Pfam" id="PF00149">
    <property type="entry name" value="Metallophos"/>
    <property type="match status" value="1"/>
</dbReference>
<dbReference type="AlphaFoldDB" id="A0A0F8Z2A9"/>
<feature type="non-terminal residue" evidence="2">
    <location>
        <position position="254"/>
    </location>
</feature>
<evidence type="ECO:0000313" key="2">
    <source>
        <dbReference type="EMBL" id="KKK87852.1"/>
    </source>
</evidence>
<feature type="domain" description="Calcineurin-like phosphoesterase" evidence="1">
    <location>
        <begin position="1"/>
        <end position="183"/>
    </location>
</feature>
<dbReference type="Gene3D" id="3.60.21.10">
    <property type="match status" value="1"/>
</dbReference>
<dbReference type="GO" id="GO:0016787">
    <property type="term" value="F:hydrolase activity"/>
    <property type="evidence" value="ECO:0007669"/>
    <property type="project" value="InterPro"/>
</dbReference>
<organism evidence="2">
    <name type="scientific">marine sediment metagenome</name>
    <dbReference type="NCBI Taxonomy" id="412755"/>
    <lineage>
        <taxon>unclassified sequences</taxon>
        <taxon>metagenomes</taxon>
        <taxon>ecological metagenomes</taxon>
    </lineage>
</organism>
<evidence type="ECO:0000259" key="1">
    <source>
        <dbReference type="Pfam" id="PF00149"/>
    </source>
</evidence>
<sequence>MNIIACNDVHLTSTKPAGRTDDVLTAGLTKFYGILELANENDAIVVVAGDLCEGRRDWYLLPKLIEMLTMFSNVPVYAVYGQHDMYMRSEENKDATTLGVLVKAGLVHILDNNNMLFDYEVSLQGCSWGQDIPDSNGSNTLNILAIHAPIAERPVWPGHVYTDAKTFLDEHDYDLVICGDVHRRFHVTSGNKTAINTGPIVRIEADDYNRKLMPTVAMYDTETHDITWHNLPAKPGSEVLSREHIEAREENKAM</sequence>
<gene>
    <name evidence="2" type="ORF">LCGC14_2749090</name>
</gene>
<accession>A0A0F8Z2A9</accession>
<dbReference type="SUPFAM" id="SSF56300">
    <property type="entry name" value="Metallo-dependent phosphatases"/>
    <property type="match status" value="1"/>
</dbReference>
<reference evidence="2" key="1">
    <citation type="journal article" date="2015" name="Nature">
        <title>Complex archaea that bridge the gap between prokaryotes and eukaryotes.</title>
        <authorList>
            <person name="Spang A."/>
            <person name="Saw J.H."/>
            <person name="Jorgensen S.L."/>
            <person name="Zaremba-Niedzwiedzka K."/>
            <person name="Martijn J."/>
            <person name="Lind A.E."/>
            <person name="van Eijk R."/>
            <person name="Schleper C."/>
            <person name="Guy L."/>
            <person name="Ettema T.J."/>
        </authorList>
    </citation>
    <scope>NUCLEOTIDE SEQUENCE</scope>
</reference>
<dbReference type="InterPro" id="IPR050535">
    <property type="entry name" value="DNA_Repair-Maintenance_Comp"/>
</dbReference>
<name>A0A0F8Z2A9_9ZZZZ</name>
<dbReference type="PANTHER" id="PTHR30337">
    <property type="entry name" value="COMPONENT OF ATP-DEPENDENT DSDNA EXONUCLEASE"/>
    <property type="match status" value="1"/>
</dbReference>
<proteinExistence type="predicted"/>
<dbReference type="EMBL" id="LAZR01050220">
    <property type="protein sequence ID" value="KKK87852.1"/>
    <property type="molecule type" value="Genomic_DNA"/>
</dbReference>
<dbReference type="InterPro" id="IPR029052">
    <property type="entry name" value="Metallo-depent_PP-like"/>
</dbReference>
<dbReference type="InterPro" id="IPR004843">
    <property type="entry name" value="Calcineurin-like_PHP"/>
</dbReference>
<comment type="caution">
    <text evidence="2">The sequence shown here is derived from an EMBL/GenBank/DDBJ whole genome shotgun (WGS) entry which is preliminary data.</text>
</comment>